<evidence type="ECO:0000313" key="10">
    <source>
        <dbReference type="Proteomes" id="UP000002368"/>
    </source>
</evidence>
<dbReference type="EMBL" id="CP002017">
    <property type="protein sequence ID" value="ADG06860.1"/>
    <property type="molecule type" value="Genomic_DNA"/>
</dbReference>
<reference evidence="9 10" key="1">
    <citation type="journal article" date="2011" name="Stand. Genomic Sci.">
        <title>Complete genome sequence of the thermophilic, hydrogen-oxidizing Bacillus tusciae type strain (T2) and reclassification in the new genus, Kyrpidia gen. nov. as Kyrpidia tusciae comb. nov. and emendation of the family Alicyclobacillaceae da Costa and Rainey, 2010.</title>
        <authorList>
            <person name="Klenk H.P."/>
            <person name="Lapidus A."/>
            <person name="Chertkov O."/>
            <person name="Copeland A."/>
            <person name="Del Rio T.G."/>
            <person name="Nolan M."/>
            <person name="Lucas S."/>
            <person name="Chen F."/>
            <person name="Tice H."/>
            <person name="Cheng J.F."/>
            <person name="Han C."/>
            <person name="Bruce D."/>
            <person name="Goodwin L."/>
            <person name="Pitluck S."/>
            <person name="Pati A."/>
            <person name="Ivanova N."/>
            <person name="Mavromatis K."/>
            <person name="Daum C."/>
            <person name="Chen A."/>
            <person name="Palaniappan K."/>
            <person name="Chang Y.J."/>
            <person name="Land M."/>
            <person name="Hauser L."/>
            <person name="Jeffries C.D."/>
            <person name="Detter J.C."/>
            <person name="Rohde M."/>
            <person name="Abt B."/>
            <person name="Pukall R."/>
            <person name="Goker M."/>
            <person name="Bristow J."/>
            <person name="Markowitz V."/>
            <person name="Hugenholtz P."/>
            <person name="Eisen J.A."/>
        </authorList>
    </citation>
    <scope>NUCLEOTIDE SEQUENCE [LARGE SCALE GENOMIC DNA]</scope>
    <source>
        <strain evidence="9 10">DSM 2912</strain>
    </source>
</reference>
<evidence type="ECO:0000259" key="8">
    <source>
        <dbReference type="Pfam" id="PF01618"/>
    </source>
</evidence>
<dbReference type="InterPro" id="IPR047055">
    <property type="entry name" value="MotA-like"/>
</dbReference>
<keyword evidence="2" id="KW-1003">Cell membrane</keyword>
<feature type="transmembrane region" description="Helical" evidence="7">
    <location>
        <begin position="30"/>
        <end position="52"/>
    </location>
</feature>
<dbReference type="eggNOG" id="COG1291">
    <property type="taxonomic scope" value="Bacteria"/>
</dbReference>
<evidence type="ECO:0000256" key="3">
    <source>
        <dbReference type="ARBA" id="ARBA00022692"/>
    </source>
</evidence>
<dbReference type="Proteomes" id="UP000002368">
    <property type="component" value="Chromosome"/>
</dbReference>
<evidence type="ECO:0000256" key="7">
    <source>
        <dbReference type="SAM" id="Phobius"/>
    </source>
</evidence>
<keyword evidence="3 7" id="KW-0812">Transmembrane</keyword>
<dbReference type="HOGENOM" id="CLU_079895_1_0_9"/>
<accession>D5WRD0</accession>
<dbReference type="GO" id="GO:0005886">
    <property type="term" value="C:plasma membrane"/>
    <property type="evidence" value="ECO:0007669"/>
    <property type="project" value="UniProtKB-SubCell"/>
</dbReference>
<protein>
    <submittedName>
        <fullName evidence="9">MotA/TolQ/ExbB proton channel</fullName>
    </submittedName>
</protein>
<evidence type="ECO:0000256" key="6">
    <source>
        <dbReference type="RuleBase" id="RU004057"/>
    </source>
</evidence>
<gene>
    <name evidence="9" type="ordered locus">Btus_2183</name>
</gene>
<feature type="transmembrane region" description="Helical" evidence="7">
    <location>
        <begin position="182"/>
        <end position="202"/>
    </location>
</feature>
<dbReference type="AlphaFoldDB" id="D5WRD0"/>
<evidence type="ECO:0000256" key="1">
    <source>
        <dbReference type="ARBA" id="ARBA00004651"/>
    </source>
</evidence>
<dbReference type="InterPro" id="IPR002898">
    <property type="entry name" value="MotA_ExbB_proton_chnl"/>
</dbReference>
<evidence type="ECO:0000256" key="4">
    <source>
        <dbReference type="ARBA" id="ARBA00022989"/>
    </source>
</evidence>
<feature type="transmembrane region" description="Helical" evidence="7">
    <location>
        <begin position="144"/>
        <end position="170"/>
    </location>
</feature>
<evidence type="ECO:0000256" key="2">
    <source>
        <dbReference type="ARBA" id="ARBA00022475"/>
    </source>
</evidence>
<dbReference type="GO" id="GO:0015031">
    <property type="term" value="P:protein transport"/>
    <property type="evidence" value="ECO:0007669"/>
    <property type="project" value="UniProtKB-KW"/>
</dbReference>
<keyword evidence="5 7" id="KW-0472">Membrane</keyword>
<keyword evidence="6" id="KW-0653">Protein transport</keyword>
<name>D5WRD0_KYRT2</name>
<keyword evidence="4 7" id="KW-1133">Transmembrane helix</keyword>
<dbReference type="NCBIfam" id="NF006583">
    <property type="entry name" value="PRK09109.1"/>
    <property type="match status" value="1"/>
</dbReference>
<dbReference type="PANTHER" id="PTHR30433">
    <property type="entry name" value="CHEMOTAXIS PROTEIN MOTA"/>
    <property type="match status" value="1"/>
</dbReference>
<dbReference type="Pfam" id="PF01618">
    <property type="entry name" value="MotA_ExbB"/>
    <property type="match status" value="1"/>
</dbReference>
<sequence>MMDFASVFGMIAGIGALVTAFVLEGGDIYALFQGTAALIVFGGTFAATAVGLSRDQILAIPALLKVAFLGKTKDPHRLIRDLVELAGTARKEGLLALEERIEEFEDPFMKQGIQLIVDGVDPELVRTMLETDVQFLENRHRQGVAIFEAAGGYAPTMGIIGTVMGLVHVLSNLSDIQSLGPLIATAFIATLYGVASANLIYFPIATKLKLRSDEEIMIRELIIEGVLSIQAGENPTLLGQKLKAFLPPKWREIEERKGDSREAA</sequence>
<evidence type="ECO:0000313" key="9">
    <source>
        <dbReference type="EMBL" id="ADG06860.1"/>
    </source>
</evidence>
<organism evidence="9 10">
    <name type="scientific">Kyrpidia tusciae (strain DSM 2912 / NBRC 15312 / T2)</name>
    <name type="common">Bacillus tusciae</name>
    <dbReference type="NCBI Taxonomy" id="562970"/>
    <lineage>
        <taxon>Bacteria</taxon>
        <taxon>Bacillati</taxon>
        <taxon>Bacillota</taxon>
        <taxon>Bacilli</taxon>
        <taxon>Bacillales</taxon>
        <taxon>Alicyclobacillaceae</taxon>
        <taxon>Kyrpidia</taxon>
    </lineage>
</organism>
<evidence type="ECO:0000256" key="5">
    <source>
        <dbReference type="ARBA" id="ARBA00023136"/>
    </source>
</evidence>
<dbReference type="GO" id="GO:0071978">
    <property type="term" value="P:bacterial-type flagellum-dependent swarming motility"/>
    <property type="evidence" value="ECO:0007669"/>
    <property type="project" value="InterPro"/>
</dbReference>
<comment type="subcellular location">
    <subcellularLocation>
        <location evidence="1">Cell membrane</location>
        <topology evidence="1">Multi-pass membrane protein</topology>
    </subcellularLocation>
    <subcellularLocation>
        <location evidence="6">Membrane</location>
        <topology evidence="6">Multi-pass membrane protein</topology>
    </subcellularLocation>
</comment>
<dbReference type="PANTHER" id="PTHR30433:SF3">
    <property type="entry name" value="MOTILITY PROTEIN A"/>
    <property type="match status" value="1"/>
</dbReference>
<feature type="domain" description="MotA/TolQ/ExbB proton channel" evidence="8">
    <location>
        <begin position="102"/>
        <end position="220"/>
    </location>
</feature>
<proteinExistence type="inferred from homology"/>
<comment type="similarity">
    <text evidence="6">Belongs to the exbB/tolQ family.</text>
</comment>
<keyword evidence="10" id="KW-1185">Reference proteome</keyword>
<dbReference type="KEGG" id="bts:Btus_2183"/>
<keyword evidence="6" id="KW-0813">Transport</keyword>
<dbReference type="GO" id="GO:0006935">
    <property type="term" value="P:chemotaxis"/>
    <property type="evidence" value="ECO:0007669"/>
    <property type="project" value="InterPro"/>
</dbReference>
<dbReference type="STRING" id="562970.Btus_2183"/>